<reference evidence="1" key="1">
    <citation type="submission" date="2021-06" db="EMBL/GenBank/DDBJ databases">
        <authorList>
            <person name="Hodson N. C."/>
            <person name="Mongue J. A."/>
            <person name="Jaron S. K."/>
        </authorList>
    </citation>
    <scope>NUCLEOTIDE SEQUENCE</scope>
</reference>
<accession>A0A8J2KDF9</accession>
<sequence>GDQVLLGDAIQSLRNELESDRVTL</sequence>
<feature type="non-terminal residue" evidence="1">
    <location>
        <position position="24"/>
    </location>
</feature>
<organism evidence="1 2">
    <name type="scientific">Allacma fusca</name>
    <dbReference type="NCBI Taxonomy" id="39272"/>
    <lineage>
        <taxon>Eukaryota</taxon>
        <taxon>Metazoa</taxon>
        <taxon>Ecdysozoa</taxon>
        <taxon>Arthropoda</taxon>
        <taxon>Hexapoda</taxon>
        <taxon>Collembola</taxon>
        <taxon>Symphypleona</taxon>
        <taxon>Sminthuridae</taxon>
        <taxon>Allacma</taxon>
    </lineage>
</organism>
<evidence type="ECO:0000313" key="2">
    <source>
        <dbReference type="Proteomes" id="UP000708208"/>
    </source>
</evidence>
<keyword evidence="2" id="KW-1185">Reference proteome</keyword>
<dbReference type="AlphaFoldDB" id="A0A8J2KDF9"/>
<name>A0A8J2KDF9_9HEXA</name>
<proteinExistence type="predicted"/>
<gene>
    <name evidence="1" type="ORF">AFUS01_LOCUS22016</name>
</gene>
<feature type="non-terminal residue" evidence="1">
    <location>
        <position position="1"/>
    </location>
</feature>
<evidence type="ECO:0000313" key="1">
    <source>
        <dbReference type="EMBL" id="CAG7733584.1"/>
    </source>
</evidence>
<dbReference type="EMBL" id="CAJVCH010251379">
    <property type="protein sequence ID" value="CAG7733584.1"/>
    <property type="molecule type" value="Genomic_DNA"/>
</dbReference>
<dbReference type="Proteomes" id="UP000708208">
    <property type="component" value="Unassembled WGS sequence"/>
</dbReference>
<protein>
    <submittedName>
        <fullName evidence="1">Uncharacterized protein</fullName>
    </submittedName>
</protein>
<comment type="caution">
    <text evidence="1">The sequence shown here is derived from an EMBL/GenBank/DDBJ whole genome shotgun (WGS) entry which is preliminary data.</text>
</comment>